<gene>
    <name evidence="1" type="ORF">GYA55_14270</name>
</gene>
<protein>
    <submittedName>
        <fullName evidence="1">Type II secretion system protein GspF</fullName>
    </submittedName>
</protein>
<dbReference type="PANTHER" id="PTHR30012">
    <property type="entry name" value="GENERAL SECRETION PATHWAY PROTEIN"/>
    <property type="match status" value="1"/>
</dbReference>
<evidence type="ECO:0000313" key="1">
    <source>
        <dbReference type="EMBL" id="NMC64326.1"/>
    </source>
</evidence>
<dbReference type="Proteomes" id="UP000524246">
    <property type="component" value="Unassembled WGS sequence"/>
</dbReference>
<accession>A0A7X9FU19</accession>
<dbReference type="InterPro" id="IPR003004">
    <property type="entry name" value="GspF/PilC"/>
</dbReference>
<dbReference type="AlphaFoldDB" id="A0A7X9FU19"/>
<comment type="caution">
    <text evidence="1">The sequence shown here is derived from an EMBL/GenBank/DDBJ whole genome shotgun (WGS) entry which is preliminary data.</text>
</comment>
<sequence length="90" mass="10014">MPVFKYKALDQKGKNVKGSIDADNLRSARQRLRSQGIYPTDVVEADEKEEKSSRDVKKYFYSNRIGTKDLGIATRQLATLVGAGLPLINA</sequence>
<reference evidence="1 2" key="1">
    <citation type="journal article" date="2020" name="Biotechnol. Biofuels">
        <title>New insights from the biogas microbiome by comprehensive genome-resolved metagenomics of nearly 1600 species originating from multiple anaerobic digesters.</title>
        <authorList>
            <person name="Campanaro S."/>
            <person name="Treu L."/>
            <person name="Rodriguez-R L.M."/>
            <person name="Kovalovszki A."/>
            <person name="Ziels R.M."/>
            <person name="Maus I."/>
            <person name="Zhu X."/>
            <person name="Kougias P.G."/>
            <person name="Basile A."/>
            <person name="Luo G."/>
            <person name="Schluter A."/>
            <person name="Konstantinidis K.T."/>
            <person name="Angelidaki I."/>
        </authorList>
    </citation>
    <scope>NUCLEOTIDE SEQUENCE [LARGE SCALE GENOMIC DNA]</scope>
    <source>
        <strain evidence="1">AS27yjCOA_65</strain>
    </source>
</reference>
<evidence type="ECO:0000313" key="2">
    <source>
        <dbReference type="Proteomes" id="UP000524246"/>
    </source>
</evidence>
<dbReference type="PANTHER" id="PTHR30012:SF0">
    <property type="entry name" value="TYPE II SECRETION SYSTEM PROTEIN F-RELATED"/>
    <property type="match status" value="1"/>
</dbReference>
<name>A0A7X9FU19_9DELT</name>
<feature type="non-terminal residue" evidence="1">
    <location>
        <position position="90"/>
    </location>
</feature>
<organism evidence="1 2">
    <name type="scientific">SAR324 cluster bacterium</name>
    <dbReference type="NCBI Taxonomy" id="2024889"/>
    <lineage>
        <taxon>Bacteria</taxon>
        <taxon>Deltaproteobacteria</taxon>
        <taxon>SAR324 cluster</taxon>
    </lineage>
</organism>
<proteinExistence type="predicted"/>
<dbReference type="EMBL" id="JAAZON010000648">
    <property type="protein sequence ID" value="NMC64326.1"/>
    <property type="molecule type" value="Genomic_DNA"/>
</dbReference>